<dbReference type="InterPro" id="IPR029044">
    <property type="entry name" value="Nucleotide-diphossugar_trans"/>
</dbReference>
<dbReference type="Pfam" id="PF12804">
    <property type="entry name" value="NTP_transf_3"/>
    <property type="match status" value="1"/>
</dbReference>
<evidence type="ECO:0000313" key="5">
    <source>
        <dbReference type="Proteomes" id="UP001163831"/>
    </source>
</evidence>
<organism evidence="4 5">
    <name type="scientific">Candidatus Kirkpatrickella diaphorinae</name>
    <dbReference type="NCBI Taxonomy" id="2984322"/>
    <lineage>
        <taxon>Bacteria</taxon>
        <taxon>Pseudomonadati</taxon>
        <taxon>Pseudomonadota</taxon>
        <taxon>Alphaproteobacteria</taxon>
        <taxon>Acetobacterales</taxon>
        <taxon>Acetobacteraceae</taxon>
        <taxon>Candidatus Kirkpatrickella</taxon>
    </lineage>
</organism>
<evidence type="ECO:0000259" key="3">
    <source>
        <dbReference type="Pfam" id="PF12804"/>
    </source>
</evidence>
<dbReference type="PANTHER" id="PTHR19136">
    <property type="entry name" value="MOLYBDENUM COFACTOR GUANYLYLTRANSFERASE"/>
    <property type="match status" value="1"/>
</dbReference>
<dbReference type="RefSeq" id="WP_319807195.1">
    <property type="nucleotide sequence ID" value="NZ_CP107052.1"/>
</dbReference>
<sequence>MSARALILAGSRGGGRDALESAMQLDQKALLPIMGRPMIDWVIAALRATPEISALAISATPTEALRACVGDIPVIETGHGPSGSVARALEIYDTPLLITTADHPLLRPEWVRDFMAQASSNCDFAIAIATRAAILRDVPNTKRTFIRLADVQFSGCNMFYAATPKAKAVIQFWQNIERNRKKPWRLALGIGWPVIWDILRRRLTTERLAAHIHRLTGAVIEFISIDDGRAAVDVDKPSDLALVEQILANAPHPVAYDAMTD</sequence>
<evidence type="ECO:0000256" key="1">
    <source>
        <dbReference type="ARBA" id="ARBA00022679"/>
    </source>
</evidence>
<dbReference type="InterPro" id="IPR025877">
    <property type="entry name" value="MobA-like_NTP_Trfase"/>
</dbReference>
<accession>A0ABY6GJ95</accession>
<feature type="domain" description="MobA-like NTP transferase" evidence="3">
    <location>
        <begin position="5"/>
        <end position="131"/>
    </location>
</feature>
<dbReference type="PANTHER" id="PTHR19136:SF81">
    <property type="entry name" value="MOLYBDENUM COFACTOR GUANYLYLTRANSFERASE"/>
    <property type="match status" value="1"/>
</dbReference>
<keyword evidence="5" id="KW-1185">Reference proteome</keyword>
<name>A0ABY6GJ95_9PROT</name>
<dbReference type="Gene3D" id="3.90.550.10">
    <property type="entry name" value="Spore Coat Polysaccharide Biosynthesis Protein SpsA, Chain A"/>
    <property type="match status" value="1"/>
</dbReference>
<gene>
    <name evidence="4" type="ORF">N5W20_01615</name>
</gene>
<evidence type="ECO:0000256" key="2">
    <source>
        <dbReference type="ARBA" id="ARBA00022842"/>
    </source>
</evidence>
<reference evidence="4" key="1">
    <citation type="submission" date="2022-10" db="EMBL/GenBank/DDBJ databases">
        <title>Candidatus Kirkpatrella diaphorinas gen. nov., sp. nov., an uncultured endosymbiont identified in a population of Diaphorina citri from Hawaii.</title>
        <authorList>
            <person name="Henry E.M."/>
            <person name="Carlson C.R."/>
            <person name="Kuo Y.-W."/>
        </authorList>
    </citation>
    <scope>NUCLEOTIDE SEQUENCE</scope>
    <source>
        <strain evidence="4">CADCRV1</strain>
    </source>
</reference>
<protein>
    <submittedName>
        <fullName evidence="4">Nucleotidyltransferase family protein</fullName>
    </submittedName>
</protein>
<keyword evidence="1" id="KW-0808">Transferase</keyword>
<proteinExistence type="predicted"/>
<keyword evidence="2" id="KW-0460">Magnesium</keyword>
<dbReference type="EMBL" id="CP107052">
    <property type="protein sequence ID" value="UYH51602.1"/>
    <property type="molecule type" value="Genomic_DNA"/>
</dbReference>
<dbReference type="Proteomes" id="UP001163831">
    <property type="component" value="Chromosome"/>
</dbReference>
<evidence type="ECO:0000313" key="4">
    <source>
        <dbReference type="EMBL" id="UYH51602.1"/>
    </source>
</evidence>
<dbReference type="SUPFAM" id="SSF53448">
    <property type="entry name" value="Nucleotide-diphospho-sugar transferases"/>
    <property type="match status" value="1"/>
</dbReference>